<sequence>MEIKGTGIPGVQEVIHSSRHYTQSTSQHEKAATEEKHGTEDQRKTTSLDREKLLQEVNGLNQMLDVNATALKFNVHDKLERTYVQVVDRNTEEVVREIPPEKFLDIVAAMLEHVGLIVDKKV</sequence>
<keyword evidence="3" id="KW-1185">Reference proteome</keyword>
<dbReference type="InterPro" id="IPR035924">
    <property type="entry name" value="FlaG-like_sf"/>
</dbReference>
<comment type="caution">
    <text evidence="2">The sequence shown here is derived from an EMBL/GenBank/DDBJ whole genome shotgun (WGS) entry which is preliminary data.</text>
</comment>
<evidence type="ECO:0000256" key="1">
    <source>
        <dbReference type="SAM" id="MobiDB-lite"/>
    </source>
</evidence>
<dbReference type="Pfam" id="PF03646">
    <property type="entry name" value="FlaG"/>
    <property type="match status" value="1"/>
</dbReference>
<dbReference type="PANTHER" id="PTHR37166:SF1">
    <property type="entry name" value="PROTEIN FLAG"/>
    <property type="match status" value="1"/>
</dbReference>
<dbReference type="Proteomes" id="UP001596142">
    <property type="component" value="Unassembled WGS sequence"/>
</dbReference>
<evidence type="ECO:0000313" key="3">
    <source>
        <dbReference type="Proteomes" id="UP001596142"/>
    </source>
</evidence>
<keyword evidence="2" id="KW-0966">Cell projection</keyword>
<dbReference type="Gene3D" id="3.30.160.170">
    <property type="entry name" value="FlaG-like"/>
    <property type="match status" value="1"/>
</dbReference>
<dbReference type="SUPFAM" id="SSF160214">
    <property type="entry name" value="FlaG-like"/>
    <property type="match status" value="1"/>
</dbReference>
<protein>
    <submittedName>
        <fullName evidence="2">Flagellar protein FlaG</fullName>
    </submittedName>
</protein>
<proteinExistence type="predicted"/>
<dbReference type="RefSeq" id="WP_385937423.1">
    <property type="nucleotide sequence ID" value="NZ_JBHSOZ010000002.1"/>
</dbReference>
<dbReference type="InterPro" id="IPR005186">
    <property type="entry name" value="FlaG"/>
</dbReference>
<keyword evidence="2" id="KW-0282">Flagellum</keyword>
<dbReference type="EMBL" id="JBHSOZ010000002">
    <property type="protein sequence ID" value="MFC5711343.1"/>
    <property type="molecule type" value="Genomic_DNA"/>
</dbReference>
<dbReference type="PANTHER" id="PTHR37166">
    <property type="entry name" value="PROTEIN FLAG"/>
    <property type="match status" value="1"/>
</dbReference>
<keyword evidence="2" id="KW-0969">Cilium</keyword>
<accession>A0ABW0YLQ7</accession>
<name>A0ABW0YLQ7_9BACI</name>
<reference evidence="3" key="1">
    <citation type="journal article" date="2019" name="Int. J. Syst. Evol. Microbiol.">
        <title>The Global Catalogue of Microorganisms (GCM) 10K type strain sequencing project: providing services to taxonomists for standard genome sequencing and annotation.</title>
        <authorList>
            <consortium name="The Broad Institute Genomics Platform"/>
            <consortium name="The Broad Institute Genome Sequencing Center for Infectious Disease"/>
            <person name="Wu L."/>
            <person name="Ma J."/>
        </authorList>
    </citation>
    <scope>NUCLEOTIDE SEQUENCE [LARGE SCALE GENOMIC DNA]</scope>
    <source>
        <strain evidence="3">CECT 7184</strain>
    </source>
</reference>
<dbReference type="NCBIfam" id="NF005834">
    <property type="entry name" value="PRK07738.1"/>
    <property type="match status" value="1"/>
</dbReference>
<evidence type="ECO:0000313" key="2">
    <source>
        <dbReference type="EMBL" id="MFC5711343.1"/>
    </source>
</evidence>
<feature type="region of interest" description="Disordered" evidence="1">
    <location>
        <begin position="1"/>
        <end position="49"/>
    </location>
</feature>
<gene>
    <name evidence="2" type="primary">flaG</name>
    <name evidence="2" type="ORF">ACFPU1_00965</name>
</gene>
<organism evidence="2 3">
    <name type="scientific">Thalassorhabdus alkalitolerans</name>
    <dbReference type="NCBI Taxonomy" id="2282697"/>
    <lineage>
        <taxon>Bacteria</taxon>
        <taxon>Bacillati</taxon>
        <taxon>Bacillota</taxon>
        <taxon>Bacilli</taxon>
        <taxon>Bacillales</taxon>
        <taxon>Bacillaceae</taxon>
        <taxon>Thalassorhabdus</taxon>
    </lineage>
</organism>
<feature type="compositionally biased region" description="Basic and acidic residues" evidence="1">
    <location>
        <begin position="27"/>
        <end position="49"/>
    </location>
</feature>